<dbReference type="InterPro" id="IPR006222">
    <property type="entry name" value="GCVT_N"/>
</dbReference>
<dbReference type="EMBL" id="CAJOBI010003618">
    <property type="protein sequence ID" value="CAF3975151.1"/>
    <property type="molecule type" value="Genomic_DNA"/>
</dbReference>
<feature type="domain" description="FAD dependent oxidoreductase central" evidence="3">
    <location>
        <begin position="449"/>
        <end position="506"/>
    </location>
</feature>
<evidence type="ECO:0000259" key="1">
    <source>
        <dbReference type="Pfam" id="PF01266"/>
    </source>
</evidence>
<evidence type="ECO:0000259" key="3">
    <source>
        <dbReference type="Pfam" id="PF16350"/>
    </source>
</evidence>
<dbReference type="Pfam" id="PF01266">
    <property type="entry name" value="DAO"/>
    <property type="match status" value="1"/>
</dbReference>
<dbReference type="InterPro" id="IPR036188">
    <property type="entry name" value="FAD/NAD-bd_sf"/>
</dbReference>
<gene>
    <name evidence="4" type="ORF">SMN809_LOCUS10543</name>
</gene>
<sequence length="786" mass="88594">MLQHNLFSNGHFLLKSKSHYRISSVLRRLASYDQHESPTLPHLTHANPVLTLTDIIPSACQIVIAGGGIIGQSVAYHLSEYGAKDIVLLEKAKLASGSTWQSAGQGMHIQNTLIQTYFTKYSRELYKKLHDQGHDVGKFLIENSGFLKDSFFSLLLGFSEKGGLWIAQTADRLHTLKRQYAIIKALDIDCELLNIDKIKERLPFINSHEIWGGLLIKDDFMVDPVPLALAFAKLAIDKGVKIIEDCAVTEILTEKQRAGQYDRITSVVTSQGPIKCDIFINCTGLWARELGYRSSPGVRIPTQACEYICLKTKPIANFPKRMPIVHNPDERFYLQPLANDAVLVGGFLRESKPIFLNGVPENFNYSLLPDNWDDFHWILSNAIKRFPLLGESEYESLITGADSYTPDGRLIMNESAEIDNYFVASGTNGSGIAVAGGVGKYIAELIQTGNTDFSTWSVDIRRFMRLHTNKRFLKDRLREIPGQQYSLKYPTYGMSLYRTGRKLRVSALHPKLQAAGAVFGEVLGYERPLFFNLDEFEKRENIEDLSKQGTFGKARWFNIVKREYNACRKGVAIIDMTSFTKYELKSANRSVVDFLQMLCANNIDKPIGSVIHTGMLNEQGGYENDCSVIRLDQYHFLLVSPTSQSTRSMKWLKSHVPEDGSIFLSDVTSLYTALNVIGPKAKYLLAELSDENFNDFARMTCREIDVGFVSHIHAMRLTHTGEDGFMLYIPSEVCLGYVHAPNDQKVTTNYIRQATYEIDIGTKRFNARPNLYQPSEMGPTVQLSTP</sequence>
<reference evidence="4" key="1">
    <citation type="submission" date="2021-02" db="EMBL/GenBank/DDBJ databases">
        <authorList>
            <person name="Nowell W R."/>
        </authorList>
    </citation>
    <scope>NUCLEOTIDE SEQUENCE</scope>
</reference>
<dbReference type="SUPFAM" id="SSF103025">
    <property type="entry name" value="Folate-binding domain"/>
    <property type="match status" value="1"/>
</dbReference>
<dbReference type="Gene3D" id="3.30.9.10">
    <property type="entry name" value="D-Amino Acid Oxidase, subunit A, domain 2"/>
    <property type="match status" value="1"/>
</dbReference>
<dbReference type="InterPro" id="IPR027266">
    <property type="entry name" value="TrmE/GcvT-like"/>
</dbReference>
<feature type="domain" description="GCVT N-terminal" evidence="2">
    <location>
        <begin position="508"/>
        <end position="732"/>
    </location>
</feature>
<dbReference type="SUPFAM" id="SSF54373">
    <property type="entry name" value="FAD-linked reductases, C-terminal domain"/>
    <property type="match status" value="1"/>
</dbReference>
<evidence type="ECO:0000259" key="2">
    <source>
        <dbReference type="Pfam" id="PF01571"/>
    </source>
</evidence>
<dbReference type="PANTHER" id="PTHR13847:SF193">
    <property type="entry name" value="PYRUVATE DEHYDROGENASE PHOSPHATASE REGULATORY SUBUNIT, MITOCHONDRIAL"/>
    <property type="match status" value="1"/>
</dbReference>
<name>A0A8S2MWH6_9BILA</name>
<feature type="domain" description="FAD dependent oxidoreductase" evidence="1">
    <location>
        <begin position="62"/>
        <end position="445"/>
    </location>
</feature>
<dbReference type="GO" id="GO:0005759">
    <property type="term" value="C:mitochondrial matrix"/>
    <property type="evidence" value="ECO:0007669"/>
    <property type="project" value="TreeGrafter"/>
</dbReference>
<accession>A0A8S2MWH6</accession>
<dbReference type="InterPro" id="IPR006076">
    <property type="entry name" value="FAD-dep_OxRdtase"/>
</dbReference>
<dbReference type="Proteomes" id="UP000676336">
    <property type="component" value="Unassembled WGS sequence"/>
</dbReference>
<comment type="caution">
    <text evidence="4">The sequence shown here is derived from an EMBL/GenBank/DDBJ whole genome shotgun (WGS) entry which is preliminary data.</text>
</comment>
<dbReference type="AlphaFoldDB" id="A0A8S2MWH6"/>
<dbReference type="Gene3D" id="3.50.50.60">
    <property type="entry name" value="FAD/NAD(P)-binding domain"/>
    <property type="match status" value="1"/>
</dbReference>
<dbReference type="PANTHER" id="PTHR13847">
    <property type="entry name" value="SARCOSINE DEHYDROGENASE-RELATED"/>
    <property type="match status" value="1"/>
</dbReference>
<dbReference type="Pfam" id="PF16350">
    <property type="entry name" value="FAO_M"/>
    <property type="match status" value="1"/>
</dbReference>
<dbReference type="InterPro" id="IPR032503">
    <property type="entry name" value="FAO_M"/>
</dbReference>
<dbReference type="SUPFAM" id="SSF51905">
    <property type="entry name" value="FAD/NAD(P)-binding domain"/>
    <property type="match status" value="1"/>
</dbReference>
<protein>
    <submittedName>
        <fullName evidence="4">Uncharacterized protein</fullName>
    </submittedName>
</protein>
<dbReference type="Gene3D" id="3.30.1360.120">
    <property type="entry name" value="Probable tRNA modification gtpase trme, domain 1"/>
    <property type="match status" value="1"/>
</dbReference>
<evidence type="ECO:0000313" key="5">
    <source>
        <dbReference type="Proteomes" id="UP000676336"/>
    </source>
</evidence>
<dbReference type="Pfam" id="PF01571">
    <property type="entry name" value="GCV_T"/>
    <property type="match status" value="1"/>
</dbReference>
<organism evidence="4 5">
    <name type="scientific">Rotaria magnacalcarata</name>
    <dbReference type="NCBI Taxonomy" id="392030"/>
    <lineage>
        <taxon>Eukaryota</taxon>
        <taxon>Metazoa</taxon>
        <taxon>Spiralia</taxon>
        <taxon>Gnathifera</taxon>
        <taxon>Rotifera</taxon>
        <taxon>Eurotatoria</taxon>
        <taxon>Bdelloidea</taxon>
        <taxon>Philodinida</taxon>
        <taxon>Philodinidae</taxon>
        <taxon>Rotaria</taxon>
    </lineage>
</organism>
<evidence type="ECO:0000313" key="4">
    <source>
        <dbReference type="EMBL" id="CAF3975151.1"/>
    </source>
</evidence>
<proteinExistence type="predicted"/>